<dbReference type="AlphaFoldDB" id="D2RFC6"/>
<dbReference type="EMBL" id="CP001857">
    <property type="protein sequence ID" value="ADB58820.1"/>
    <property type="molecule type" value="Genomic_DNA"/>
</dbReference>
<sequence length="33" mass="3849">MERALSLLNPKEDEIKKGAEKAKIVEDLFRETF</sequence>
<dbReference type="PaxDb" id="572546-Arcpr_1776"/>
<evidence type="ECO:0000313" key="2">
    <source>
        <dbReference type="Proteomes" id="UP000001901"/>
    </source>
</evidence>
<dbReference type="STRING" id="572546.Arcpr_1776"/>
<evidence type="ECO:0000313" key="1">
    <source>
        <dbReference type="EMBL" id="ADB58820.1"/>
    </source>
</evidence>
<reference evidence="1 2" key="1">
    <citation type="journal article" date="2010" name="Stand. Genomic Sci.">
        <title>Complete genome sequence of Archaeoglobus profundus type strain (AV18).</title>
        <authorList>
            <person name="von Jan M."/>
            <person name="Lapidus A."/>
            <person name="Del Rio T.G."/>
            <person name="Copeland A."/>
            <person name="Tice H."/>
            <person name="Cheng J.F."/>
            <person name="Lucas S."/>
            <person name="Chen F."/>
            <person name="Nolan M."/>
            <person name="Goodwin L."/>
            <person name="Han C."/>
            <person name="Pitluck S."/>
            <person name="Liolios K."/>
            <person name="Ivanova N."/>
            <person name="Mavromatis K."/>
            <person name="Ovchinnikova G."/>
            <person name="Chertkov O."/>
            <person name="Pati A."/>
            <person name="Chen A."/>
            <person name="Palaniappan K."/>
            <person name="Land M."/>
            <person name="Hauser L."/>
            <person name="Chang Y.J."/>
            <person name="Jeffries C.D."/>
            <person name="Saunders E."/>
            <person name="Brettin T."/>
            <person name="Detter J.C."/>
            <person name="Chain P."/>
            <person name="Eichinger K."/>
            <person name="Huber H."/>
            <person name="Spring S."/>
            <person name="Rohde M."/>
            <person name="Goker M."/>
            <person name="Wirth R."/>
            <person name="Woyke T."/>
            <person name="Bristow J."/>
            <person name="Eisen J.A."/>
            <person name="Markowitz V."/>
            <person name="Hugenholtz P."/>
            <person name="Kyrpides N.C."/>
            <person name="Klenk H.P."/>
        </authorList>
    </citation>
    <scope>NUCLEOTIDE SEQUENCE [LARGE SCALE GENOMIC DNA]</scope>
    <source>
        <strain evidence="2">DSM 5631 / JCM 9629 / NBRC 100127 / Av18</strain>
    </source>
</reference>
<proteinExistence type="predicted"/>
<keyword evidence="2" id="KW-1185">Reference proteome</keyword>
<protein>
    <submittedName>
        <fullName evidence="1">Uncharacterized protein</fullName>
    </submittedName>
</protein>
<dbReference type="Proteomes" id="UP000001901">
    <property type="component" value="Chromosome"/>
</dbReference>
<accession>D2RFC6</accession>
<dbReference type="HOGENOM" id="CLU_3379832_0_0_2"/>
<gene>
    <name evidence="1" type="ordered locus">Arcpr_1776</name>
</gene>
<name>D2RFC6_ARCPA</name>
<organism evidence="1 2">
    <name type="scientific">Archaeoglobus profundus (strain DSM 5631 / JCM 9629 / NBRC 100127 / Av18)</name>
    <dbReference type="NCBI Taxonomy" id="572546"/>
    <lineage>
        <taxon>Archaea</taxon>
        <taxon>Methanobacteriati</taxon>
        <taxon>Methanobacteriota</taxon>
        <taxon>Archaeoglobi</taxon>
        <taxon>Archaeoglobales</taxon>
        <taxon>Archaeoglobaceae</taxon>
        <taxon>Archaeoglobus</taxon>
    </lineage>
</organism>
<dbReference type="KEGG" id="apo:Arcpr_1776"/>